<keyword evidence="5" id="KW-1185">Reference proteome</keyword>
<keyword evidence="4" id="KW-0695">RNA-directed DNA polymerase</keyword>
<protein>
    <submittedName>
        <fullName evidence="4">Reverse transcriptase domain-containing protein</fullName>
    </submittedName>
</protein>
<dbReference type="Gene3D" id="3.10.10.10">
    <property type="entry name" value="HIV Type 1 Reverse Transcriptase, subunit A, domain 1"/>
    <property type="match status" value="1"/>
</dbReference>
<dbReference type="InterPro" id="IPR050951">
    <property type="entry name" value="Retrovirus_Pol_polyprotein"/>
</dbReference>
<dbReference type="Pfam" id="PF00078">
    <property type="entry name" value="RVT_1"/>
    <property type="match status" value="1"/>
</dbReference>
<comment type="caution">
    <text evidence="4">The sequence shown here is derived from an EMBL/GenBank/DDBJ whole genome shotgun (WGS) entry which is preliminary data.</text>
</comment>
<evidence type="ECO:0000313" key="4">
    <source>
        <dbReference type="EMBL" id="GJS87268.1"/>
    </source>
</evidence>
<dbReference type="SUPFAM" id="SSF56672">
    <property type="entry name" value="DNA/RNA polymerases"/>
    <property type="match status" value="1"/>
</dbReference>
<feature type="domain" description="Reverse transcriptase" evidence="2">
    <location>
        <begin position="147"/>
        <end position="226"/>
    </location>
</feature>
<evidence type="ECO:0000256" key="1">
    <source>
        <dbReference type="ARBA" id="ARBA00023268"/>
    </source>
</evidence>
<dbReference type="InterPro" id="IPR041577">
    <property type="entry name" value="RT_RNaseH_2"/>
</dbReference>
<reference evidence="4" key="1">
    <citation type="journal article" date="2022" name="Int. J. Mol. Sci.">
        <title>Draft Genome of Tanacetum Coccineum: Genomic Comparison of Closely Related Tanacetum-Family Plants.</title>
        <authorList>
            <person name="Yamashiro T."/>
            <person name="Shiraishi A."/>
            <person name="Nakayama K."/>
            <person name="Satake H."/>
        </authorList>
    </citation>
    <scope>NUCLEOTIDE SEQUENCE</scope>
</reference>
<sequence>MKKEGTEVSKKRIEDVPVVKDLPEVFLEDLPGLPPTRQVEFHIELIPGAAPVARAPKKPSLHCRNERTTVASKELSDKGFKRPSSSLWSTDLFVKKKDGSFRMCIDYRELNKLTVKNRYPLPRIDDLFDQLKGSSIYSKIELRSVQVCLVGLTNSTAVFMEPHETRVCKPYLDKFVIVFIDDILIYSRNEKEHEEHLKTILELLKKEELYAKFSKCEFWINMVKFLRHVIDSSGIHVDLAKIEAVKNWASLTTPSEIRQFLVLAEQETAFQFLKQKLCVAPILALPEGSDDFVVYCDASKKGLGTILMQRMMVNAYASKQLKFHEKNYTTHDLELGAVVFAIKELHKSKYSIHLGADKMYHDMKMLYWWSNMKAEIATYFSKCLTCAKVNTEHQRPFGLLVQPDIPKWKWEKITMDFVTKLPKMAAGFDSILGHFDQSYISLPFCQ</sequence>
<accession>A0ABQ4ZAP2</accession>
<dbReference type="InterPro" id="IPR000477">
    <property type="entry name" value="RT_dom"/>
</dbReference>
<dbReference type="CDD" id="cd01647">
    <property type="entry name" value="RT_LTR"/>
    <property type="match status" value="1"/>
</dbReference>
<proteinExistence type="predicted"/>
<dbReference type="Proteomes" id="UP001151760">
    <property type="component" value="Unassembled WGS sequence"/>
</dbReference>
<evidence type="ECO:0000313" key="5">
    <source>
        <dbReference type="Proteomes" id="UP001151760"/>
    </source>
</evidence>
<keyword evidence="1" id="KW-0511">Multifunctional enzyme</keyword>
<dbReference type="InterPro" id="IPR043502">
    <property type="entry name" value="DNA/RNA_pol_sf"/>
</dbReference>
<feature type="domain" description="Reverse transcriptase/retrotransposon-derived protein RNase H-like" evidence="3">
    <location>
        <begin position="265"/>
        <end position="347"/>
    </location>
</feature>
<dbReference type="Gene3D" id="1.10.340.70">
    <property type="match status" value="1"/>
</dbReference>
<gene>
    <name evidence="4" type="ORF">Tco_0769904</name>
</gene>
<evidence type="ECO:0000259" key="2">
    <source>
        <dbReference type="Pfam" id="PF00078"/>
    </source>
</evidence>
<organism evidence="4 5">
    <name type="scientific">Tanacetum coccineum</name>
    <dbReference type="NCBI Taxonomy" id="301880"/>
    <lineage>
        <taxon>Eukaryota</taxon>
        <taxon>Viridiplantae</taxon>
        <taxon>Streptophyta</taxon>
        <taxon>Embryophyta</taxon>
        <taxon>Tracheophyta</taxon>
        <taxon>Spermatophyta</taxon>
        <taxon>Magnoliopsida</taxon>
        <taxon>eudicotyledons</taxon>
        <taxon>Gunneridae</taxon>
        <taxon>Pentapetalae</taxon>
        <taxon>asterids</taxon>
        <taxon>campanulids</taxon>
        <taxon>Asterales</taxon>
        <taxon>Asteraceae</taxon>
        <taxon>Asteroideae</taxon>
        <taxon>Anthemideae</taxon>
        <taxon>Anthemidinae</taxon>
        <taxon>Tanacetum</taxon>
    </lineage>
</organism>
<dbReference type="InterPro" id="IPR043128">
    <property type="entry name" value="Rev_trsase/Diguanyl_cyclase"/>
</dbReference>
<reference evidence="4" key="2">
    <citation type="submission" date="2022-01" db="EMBL/GenBank/DDBJ databases">
        <authorList>
            <person name="Yamashiro T."/>
            <person name="Shiraishi A."/>
            <person name="Satake H."/>
            <person name="Nakayama K."/>
        </authorList>
    </citation>
    <scope>NUCLEOTIDE SEQUENCE</scope>
</reference>
<evidence type="ECO:0000259" key="3">
    <source>
        <dbReference type="Pfam" id="PF17919"/>
    </source>
</evidence>
<dbReference type="PANTHER" id="PTHR37984:SF5">
    <property type="entry name" value="PROTEIN NYNRIN-LIKE"/>
    <property type="match status" value="1"/>
</dbReference>
<name>A0ABQ4ZAP2_9ASTR</name>
<dbReference type="PANTHER" id="PTHR37984">
    <property type="entry name" value="PROTEIN CBG26694"/>
    <property type="match status" value="1"/>
</dbReference>
<keyword evidence="4" id="KW-0548">Nucleotidyltransferase</keyword>
<dbReference type="GO" id="GO:0003964">
    <property type="term" value="F:RNA-directed DNA polymerase activity"/>
    <property type="evidence" value="ECO:0007669"/>
    <property type="project" value="UniProtKB-KW"/>
</dbReference>
<dbReference type="Gene3D" id="3.30.70.270">
    <property type="match status" value="2"/>
</dbReference>
<keyword evidence="4" id="KW-0808">Transferase</keyword>
<dbReference type="Pfam" id="PF17919">
    <property type="entry name" value="RT_RNaseH_2"/>
    <property type="match status" value="1"/>
</dbReference>
<dbReference type="EMBL" id="BQNB010011184">
    <property type="protein sequence ID" value="GJS87268.1"/>
    <property type="molecule type" value="Genomic_DNA"/>
</dbReference>